<comment type="subunit">
    <text evidence="3">The complex is composed of two ATP-binding proteins (LsrA), two transmembrane proteins (LsrC and LsrD) and a solute-binding protein (LsrB).</text>
</comment>
<comment type="subcellular location">
    <subcellularLocation>
        <location evidence="1">Cell inner membrane</location>
        <topology evidence="1">Multi-pass membrane protein</topology>
    </subcellularLocation>
</comment>
<feature type="transmembrane region" description="Helical" evidence="12">
    <location>
        <begin position="117"/>
        <end position="136"/>
    </location>
</feature>
<protein>
    <recommendedName>
        <fullName evidence="11">Autoinducer 2 import system permease protein LsrC</fullName>
    </recommendedName>
</protein>
<evidence type="ECO:0000256" key="9">
    <source>
        <dbReference type="ARBA" id="ARBA00023136"/>
    </source>
</evidence>
<dbReference type="GO" id="GO:0022857">
    <property type="term" value="F:transmembrane transporter activity"/>
    <property type="evidence" value="ECO:0007669"/>
    <property type="project" value="InterPro"/>
</dbReference>
<evidence type="ECO:0000256" key="10">
    <source>
        <dbReference type="ARBA" id="ARBA00025439"/>
    </source>
</evidence>
<reference evidence="13 14" key="1">
    <citation type="submission" date="2018-06" db="EMBL/GenBank/DDBJ databases">
        <authorList>
            <consortium name="Pathogen Informatics"/>
            <person name="Doyle S."/>
        </authorList>
    </citation>
    <scope>NUCLEOTIDE SEQUENCE [LARGE SCALE GENOMIC DNA]</scope>
    <source>
        <strain evidence="13 14">NCTC9645</strain>
    </source>
</reference>
<evidence type="ECO:0000256" key="12">
    <source>
        <dbReference type="SAM" id="Phobius"/>
    </source>
</evidence>
<evidence type="ECO:0000313" key="14">
    <source>
        <dbReference type="Proteomes" id="UP000250675"/>
    </source>
</evidence>
<comment type="function">
    <text evidence="10">Part of the ABC transporter complex LsrABCD involved in autoinducer 2 (AI-2) import. Probably responsible for the translocation of the substrate across the membrane.</text>
</comment>
<dbReference type="PANTHER" id="PTHR32196">
    <property type="entry name" value="ABC TRANSPORTER PERMEASE PROTEIN YPHD-RELATED-RELATED"/>
    <property type="match status" value="1"/>
</dbReference>
<dbReference type="CDD" id="cd06579">
    <property type="entry name" value="TM_PBP1_transp_AraH_like"/>
    <property type="match status" value="1"/>
</dbReference>
<comment type="similarity">
    <text evidence="2">Belongs to the binding-protein-dependent transport system permease family. AraH/RbsC subfamily.</text>
</comment>
<evidence type="ECO:0000256" key="8">
    <source>
        <dbReference type="ARBA" id="ARBA00022989"/>
    </source>
</evidence>
<dbReference type="Proteomes" id="UP000250675">
    <property type="component" value="Unassembled WGS sequence"/>
</dbReference>
<evidence type="ECO:0000256" key="6">
    <source>
        <dbReference type="ARBA" id="ARBA00022519"/>
    </source>
</evidence>
<keyword evidence="7 12" id="KW-0812">Transmembrane</keyword>
<keyword evidence="5" id="KW-1003">Cell membrane</keyword>
<evidence type="ECO:0000256" key="3">
    <source>
        <dbReference type="ARBA" id="ARBA00011262"/>
    </source>
</evidence>
<keyword evidence="4" id="KW-0813">Transport</keyword>
<sequence>MSADFLSLPRSPLLGLPLLSWCAIARCCWWVISCATAAPAGPYTPAGGNATAAYYTGINAGKMQFVSFCLSGALAGFCGYLWISRFAVAYVDVANGFELQVVAACVIGGISTMGGSGRVLGCLCGALFLGVINNALPVIGISPFWQMAISGAVIVMAVLLNERGNRGHGRLILRNAALARQKQAVKS</sequence>
<dbReference type="InterPro" id="IPR001851">
    <property type="entry name" value="ABC_transp_permease"/>
</dbReference>
<proteinExistence type="inferred from homology"/>
<feature type="transmembrane region" description="Helical" evidence="12">
    <location>
        <begin position="89"/>
        <end position="110"/>
    </location>
</feature>
<accession>A0A2X3KM79</accession>
<organism evidence="13 14">
    <name type="scientific">Klebsiella pneumoniae</name>
    <dbReference type="NCBI Taxonomy" id="573"/>
    <lineage>
        <taxon>Bacteria</taxon>
        <taxon>Pseudomonadati</taxon>
        <taxon>Pseudomonadota</taxon>
        <taxon>Gammaproteobacteria</taxon>
        <taxon>Enterobacterales</taxon>
        <taxon>Enterobacteriaceae</taxon>
        <taxon>Klebsiella/Raoultella group</taxon>
        <taxon>Klebsiella</taxon>
        <taxon>Klebsiella pneumoniae complex</taxon>
    </lineage>
</organism>
<feature type="transmembrane region" description="Helical" evidence="12">
    <location>
        <begin position="142"/>
        <end position="160"/>
    </location>
</feature>
<keyword evidence="8 12" id="KW-1133">Transmembrane helix</keyword>
<evidence type="ECO:0000256" key="2">
    <source>
        <dbReference type="ARBA" id="ARBA00007942"/>
    </source>
</evidence>
<feature type="transmembrane region" description="Helical" evidence="12">
    <location>
        <begin position="65"/>
        <end position="83"/>
    </location>
</feature>
<name>A0A2X3KM79_KLEPN</name>
<keyword evidence="9 12" id="KW-0472">Membrane</keyword>
<evidence type="ECO:0000256" key="5">
    <source>
        <dbReference type="ARBA" id="ARBA00022475"/>
    </source>
</evidence>
<dbReference type="GO" id="GO:0005886">
    <property type="term" value="C:plasma membrane"/>
    <property type="evidence" value="ECO:0007669"/>
    <property type="project" value="UniProtKB-SubCell"/>
</dbReference>
<dbReference type="AlphaFoldDB" id="A0A2X3KM79"/>
<gene>
    <name evidence="13" type="primary">rbsC_8</name>
    <name evidence="13" type="ORF">NCTC9645_05628</name>
</gene>
<evidence type="ECO:0000256" key="11">
    <source>
        <dbReference type="ARBA" id="ARBA00039382"/>
    </source>
</evidence>
<dbReference type="EMBL" id="UASO01000009">
    <property type="protein sequence ID" value="SQC87499.1"/>
    <property type="molecule type" value="Genomic_DNA"/>
</dbReference>
<evidence type="ECO:0000313" key="13">
    <source>
        <dbReference type="EMBL" id="SQC87499.1"/>
    </source>
</evidence>
<evidence type="ECO:0000256" key="4">
    <source>
        <dbReference type="ARBA" id="ARBA00022448"/>
    </source>
</evidence>
<evidence type="ECO:0000256" key="7">
    <source>
        <dbReference type="ARBA" id="ARBA00022692"/>
    </source>
</evidence>
<dbReference type="Pfam" id="PF02653">
    <property type="entry name" value="BPD_transp_2"/>
    <property type="match status" value="1"/>
</dbReference>
<evidence type="ECO:0000256" key="1">
    <source>
        <dbReference type="ARBA" id="ARBA00004429"/>
    </source>
</evidence>
<keyword evidence="6" id="KW-0997">Cell inner membrane</keyword>
<dbReference type="PANTHER" id="PTHR32196:SF29">
    <property type="entry name" value="AUTOINDUCER 2 IMPORT SYSTEM PERMEASE PROTEIN LSRC"/>
    <property type="match status" value="1"/>
</dbReference>